<dbReference type="InterPro" id="IPR025256">
    <property type="entry name" value="TM7S3/TM198-like_dom"/>
</dbReference>
<evidence type="ECO:0000256" key="3">
    <source>
        <dbReference type="ARBA" id="ARBA00022989"/>
    </source>
</evidence>
<name>A0A8H3HS06_9AGAM</name>
<dbReference type="Proteomes" id="UP000663827">
    <property type="component" value="Unassembled WGS sequence"/>
</dbReference>
<comment type="caution">
    <text evidence="8">The sequence shown here is derived from an EMBL/GenBank/DDBJ whole genome shotgun (WGS) entry which is preliminary data.</text>
</comment>
<feature type="transmembrane region" description="Helical" evidence="6">
    <location>
        <begin position="7"/>
        <end position="24"/>
    </location>
</feature>
<feature type="compositionally biased region" description="Acidic residues" evidence="5">
    <location>
        <begin position="283"/>
        <end position="294"/>
    </location>
</feature>
<feature type="transmembrane region" description="Helical" evidence="6">
    <location>
        <begin position="55"/>
        <end position="74"/>
    </location>
</feature>
<evidence type="ECO:0000256" key="4">
    <source>
        <dbReference type="ARBA" id="ARBA00023136"/>
    </source>
</evidence>
<keyword evidence="3 6" id="KW-1133">Transmembrane helix</keyword>
<evidence type="ECO:0000256" key="2">
    <source>
        <dbReference type="ARBA" id="ARBA00022692"/>
    </source>
</evidence>
<feature type="region of interest" description="Disordered" evidence="5">
    <location>
        <begin position="236"/>
        <end position="313"/>
    </location>
</feature>
<dbReference type="EMBL" id="CAJNJQ010000276">
    <property type="protein sequence ID" value="CAE7067274.1"/>
    <property type="molecule type" value="Genomic_DNA"/>
</dbReference>
<feature type="transmembrane region" description="Helical" evidence="6">
    <location>
        <begin position="80"/>
        <end position="103"/>
    </location>
</feature>
<keyword evidence="4 6" id="KW-0472">Membrane</keyword>
<accession>A0A8H3HS06</accession>
<dbReference type="GO" id="GO:0016020">
    <property type="term" value="C:membrane"/>
    <property type="evidence" value="ECO:0007669"/>
    <property type="project" value="UniProtKB-SubCell"/>
</dbReference>
<sequence>MGTRRSYVIVHTATLIALLILNQIETAHLSAPAFLVIWLFSAIILALVCSRWKHAALAFGGILGGACTGLILAISLYPSLLARLVLTLIAVVLLTGGAFLPIVRHASLRTATSAIGAVGIIYACAILGSSATNNKFASWTNAWLHLILPHDSDPTELQWGAGISKGLTSACYFLWMIGAACDWYLKQRVGDDTDEARDNVLGSYTAAFPPETFQTSTSARIKSLWVSFKERLRSGTINTGSEKPPVYPSNSHPASVLPRFHHGPNPPPVFRPRMPGTFASDPYDSDSDSDLEEETSSRRMPDENKWTASTNYS</sequence>
<evidence type="ECO:0000259" key="7">
    <source>
        <dbReference type="Pfam" id="PF13886"/>
    </source>
</evidence>
<feature type="compositionally biased region" description="Basic and acidic residues" evidence="5">
    <location>
        <begin position="295"/>
        <end position="305"/>
    </location>
</feature>
<dbReference type="Pfam" id="PF13886">
    <property type="entry name" value="TM7S3_TM198"/>
    <property type="match status" value="1"/>
</dbReference>
<evidence type="ECO:0000256" key="6">
    <source>
        <dbReference type="SAM" id="Phobius"/>
    </source>
</evidence>
<proteinExistence type="predicted"/>
<organism evidence="8 9">
    <name type="scientific">Rhizoctonia solani</name>
    <dbReference type="NCBI Taxonomy" id="456999"/>
    <lineage>
        <taxon>Eukaryota</taxon>
        <taxon>Fungi</taxon>
        <taxon>Dikarya</taxon>
        <taxon>Basidiomycota</taxon>
        <taxon>Agaricomycotina</taxon>
        <taxon>Agaricomycetes</taxon>
        <taxon>Cantharellales</taxon>
        <taxon>Ceratobasidiaceae</taxon>
        <taxon>Rhizoctonia</taxon>
    </lineage>
</organism>
<reference evidence="8" key="1">
    <citation type="submission" date="2021-01" db="EMBL/GenBank/DDBJ databases">
        <authorList>
            <person name="Kaushik A."/>
        </authorList>
    </citation>
    <scope>NUCLEOTIDE SEQUENCE</scope>
    <source>
        <strain evidence="8">AG5</strain>
    </source>
</reference>
<protein>
    <recommendedName>
        <fullName evidence="7">TM7S3/TM198-like domain-containing protein</fullName>
    </recommendedName>
</protein>
<evidence type="ECO:0000313" key="9">
    <source>
        <dbReference type="Proteomes" id="UP000663827"/>
    </source>
</evidence>
<evidence type="ECO:0000313" key="8">
    <source>
        <dbReference type="EMBL" id="CAE7067274.1"/>
    </source>
</evidence>
<feature type="transmembrane region" description="Helical" evidence="6">
    <location>
        <begin position="30"/>
        <end position="48"/>
    </location>
</feature>
<gene>
    <name evidence="8" type="ORF">RDB_LOCUS12674</name>
</gene>
<evidence type="ECO:0000256" key="1">
    <source>
        <dbReference type="ARBA" id="ARBA00004141"/>
    </source>
</evidence>
<feature type="transmembrane region" description="Helical" evidence="6">
    <location>
        <begin position="110"/>
        <end position="128"/>
    </location>
</feature>
<feature type="non-terminal residue" evidence="8">
    <location>
        <position position="1"/>
    </location>
</feature>
<comment type="subcellular location">
    <subcellularLocation>
        <location evidence="1">Membrane</location>
        <topology evidence="1">Multi-pass membrane protein</topology>
    </subcellularLocation>
</comment>
<dbReference type="AlphaFoldDB" id="A0A8H3HS06"/>
<feature type="domain" description="TM7S3/TM198-like" evidence="7">
    <location>
        <begin position="13"/>
        <end position="126"/>
    </location>
</feature>
<keyword evidence="2 6" id="KW-0812">Transmembrane</keyword>
<evidence type="ECO:0000256" key="5">
    <source>
        <dbReference type="SAM" id="MobiDB-lite"/>
    </source>
</evidence>